<name>A0A448S1Q8_SERRU</name>
<dbReference type="EMBL" id="LR134493">
    <property type="protein sequence ID" value="VEI61582.1"/>
    <property type="molecule type" value="Genomic_DNA"/>
</dbReference>
<protein>
    <submittedName>
        <fullName evidence="1">Bacteriophage lysis protein</fullName>
    </submittedName>
</protein>
<gene>
    <name evidence="1" type="ORF">NCTC10036_00567</name>
</gene>
<dbReference type="Proteomes" id="UP000281904">
    <property type="component" value="Chromosome"/>
</dbReference>
<reference evidence="1 2" key="1">
    <citation type="submission" date="2018-12" db="EMBL/GenBank/DDBJ databases">
        <authorList>
            <consortium name="Pathogen Informatics"/>
        </authorList>
    </citation>
    <scope>NUCLEOTIDE SEQUENCE [LARGE SCALE GENOMIC DNA]</scope>
    <source>
        <strain evidence="1 2">NCTC10036</strain>
    </source>
</reference>
<sequence length="163" mass="17371">MPGKLIVALAVILGVFAGGYFTGVNIVTAKWDKQKADDERAWNQEREALDADRKSAEAKARAAAGRADAEYQRGVEDGKATTDRLIADLRSGNLRLHANVKAARVSAANEFTRGAGVGYAKARAELSAADSEFLLRIGGEADEVVKQLGACQAILNADREAVR</sequence>
<proteinExistence type="predicted"/>
<dbReference type="AlphaFoldDB" id="A0A448S1Q8"/>
<dbReference type="RefSeq" id="WP_126530451.1">
    <property type="nucleotide sequence ID" value="NZ_LR134493.1"/>
</dbReference>
<organism evidence="1 2">
    <name type="scientific">Serratia rubidaea</name>
    <name type="common">Serratia marinorubra</name>
    <dbReference type="NCBI Taxonomy" id="61652"/>
    <lineage>
        <taxon>Bacteria</taxon>
        <taxon>Pseudomonadati</taxon>
        <taxon>Pseudomonadota</taxon>
        <taxon>Gammaproteobacteria</taxon>
        <taxon>Enterobacterales</taxon>
        <taxon>Yersiniaceae</taxon>
        <taxon>Serratia</taxon>
    </lineage>
</organism>
<evidence type="ECO:0000313" key="2">
    <source>
        <dbReference type="Proteomes" id="UP000281904"/>
    </source>
</evidence>
<dbReference type="Pfam" id="PF03245">
    <property type="entry name" value="Phage_lysis"/>
    <property type="match status" value="1"/>
</dbReference>
<dbReference type="GO" id="GO:0044659">
    <property type="term" value="P:viral release from host cell by cytolysis"/>
    <property type="evidence" value="ECO:0007669"/>
    <property type="project" value="InterPro"/>
</dbReference>
<accession>A0A448S1Q8</accession>
<evidence type="ECO:0000313" key="1">
    <source>
        <dbReference type="EMBL" id="VEI61582.1"/>
    </source>
</evidence>
<dbReference type="InterPro" id="IPR004929">
    <property type="entry name" value="I-spanin"/>
</dbReference>